<accession>A0A2N3LF19</accession>
<evidence type="ECO:0000256" key="7">
    <source>
        <dbReference type="ARBA" id="ARBA00022825"/>
    </source>
</evidence>
<dbReference type="OrthoDB" id="9798386at2"/>
<dbReference type="InterPro" id="IPR003137">
    <property type="entry name" value="PA_domain"/>
</dbReference>
<dbReference type="InterPro" id="IPR022398">
    <property type="entry name" value="Peptidase_S8_His-AS"/>
</dbReference>
<dbReference type="InterPro" id="IPR000209">
    <property type="entry name" value="Peptidase_S8/S53_dom"/>
</dbReference>
<dbReference type="InterPro" id="IPR023828">
    <property type="entry name" value="Peptidase_S8_Ser-AS"/>
</dbReference>
<evidence type="ECO:0000256" key="10">
    <source>
        <dbReference type="RuleBase" id="RU003355"/>
    </source>
</evidence>
<dbReference type="Pfam" id="PF00082">
    <property type="entry name" value="Peptidase_S8"/>
    <property type="match status" value="1"/>
</dbReference>
<evidence type="ECO:0000313" key="14">
    <source>
        <dbReference type="EMBL" id="PKR83211.1"/>
    </source>
</evidence>
<evidence type="ECO:0000256" key="8">
    <source>
        <dbReference type="PIRSR" id="PIRSR615500-1"/>
    </source>
</evidence>
<keyword evidence="7 9" id="KW-0720">Serine protease</keyword>
<evidence type="ECO:0000259" key="13">
    <source>
        <dbReference type="Pfam" id="PF02225"/>
    </source>
</evidence>
<dbReference type="Gene3D" id="3.40.50.200">
    <property type="entry name" value="Peptidase S8/S53 domain"/>
    <property type="match status" value="1"/>
</dbReference>
<evidence type="ECO:0000256" key="6">
    <source>
        <dbReference type="ARBA" id="ARBA00022801"/>
    </source>
</evidence>
<evidence type="ECO:0000256" key="1">
    <source>
        <dbReference type="ARBA" id="ARBA00011073"/>
    </source>
</evidence>
<keyword evidence="5 11" id="KW-0732">Signal</keyword>
<evidence type="ECO:0000313" key="15">
    <source>
        <dbReference type="Proteomes" id="UP000233440"/>
    </source>
</evidence>
<feature type="active site" description="Charge relay system" evidence="8 9">
    <location>
        <position position="185"/>
    </location>
</feature>
<dbReference type="InterPro" id="IPR023827">
    <property type="entry name" value="Peptidase_S8_Asp-AS"/>
</dbReference>
<dbReference type="PRINTS" id="PR00723">
    <property type="entry name" value="SUBTILISIN"/>
</dbReference>
<dbReference type="PROSITE" id="PS51892">
    <property type="entry name" value="SUBTILASE"/>
    <property type="match status" value="1"/>
</dbReference>
<evidence type="ECO:0000256" key="9">
    <source>
        <dbReference type="PROSITE-ProRule" id="PRU01240"/>
    </source>
</evidence>
<dbReference type="InterPro" id="IPR046450">
    <property type="entry name" value="PA_dom_sf"/>
</dbReference>
<sequence>MKNIRVFFIAVCLLFISFHSSSAHSWEIPPYPKTSTNEETIMIFSTSERPDENVIQSSLSGYRTLKIRYLFTDAFTGFSLKGQKHELEQFAKNFHQVKTVFESNVYTTDFINSGNNQLIGTEGVRGIRDRYGNRLTGKGVNVGVIDTGIDYNHPDLIGSYKGGFDFVDGDENPLEAMDRKGMTIHGTHVAGIIAANGKMHGVAPEVNLYSYRVLGPGGKGTTDQVLAAIDRSIKDKMDVINLSLGTNINGPDLPVSMALNNAVAKGIIAVTSNGNSGPNMWTVGSPGTSSSAISVGASTPTLNSPYLSVPSINGNIPLSPLHGSKKWSFDRSVPLVDGGIGKRGEIKKAEGKIVLIKRGGNTFTEKVLNAAKAGALGVILYNNTDGEFAGMVDKECPIPVASIPRNSGEKIQSETKRKALLATTIYKKEADLLADFSSRGPVTVNWSVKPDVTAPGVAINSTIPRGDYTALQGTSMAAPFVTGAAALMKQAHPTWKPEEVKAALMNTAKPLFDHNEKLYKVFEQGAGRIQVEKAVKTQSLVIPGSLSFGILTEDFKDRTRYLTIKNTSNTVQHYSFNQETFHPNIRWELPQSFYIKPNEKKRIPIRVILTRKFWDEKEIVDGRLTLEAGHQKINIPYLFAVKEPSYPRIMGFSIVPGDKPGYIRYEAYLPMGAEEFGIALFDSETLSFIEFLDFKDHIGAGMIDNQLSLPKQTFLRKITAVAFAKNKGEEDFEEWSIPLKNIEY</sequence>
<evidence type="ECO:0000256" key="11">
    <source>
        <dbReference type="SAM" id="SignalP"/>
    </source>
</evidence>
<dbReference type="Proteomes" id="UP000233440">
    <property type="component" value="Unassembled WGS sequence"/>
</dbReference>
<dbReference type="EMBL" id="PIQO01000021">
    <property type="protein sequence ID" value="PKR83211.1"/>
    <property type="molecule type" value="Genomic_DNA"/>
</dbReference>
<dbReference type="PROSITE" id="PS00138">
    <property type="entry name" value="SUBTILASE_SER"/>
    <property type="match status" value="1"/>
</dbReference>
<feature type="active site" description="Charge relay system" evidence="8 9">
    <location>
        <position position="146"/>
    </location>
</feature>
<dbReference type="InterPro" id="IPR036852">
    <property type="entry name" value="Peptidase_S8/S53_dom_sf"/>
</dbReference>
<dbReference type="RefSeq" id="WP_101356060.1">
    <property type="nucleotide sequence ID" value="NZ_PIQO01000021.1"/>
</dbReference>
<feature type="chain" id="PRO_5039234248" evidence="11">
    <location>
        <begin position="26"/>
        <end position="744"/>
    </location>
</feature>
<keyword evidence="3" id="KW-0964">Secreted</keyword>
<keyword evidence="15" id="KW-1185">Reference proteome</keyword>
<keyword evidence="4 9" id="KW-0645">Protease</keyword>
<dbReference type="SUPFAM" id="SSF52025">
    <property type="entry name" value="PA domain"/>
    <property type="match status" value="1"/>
</dbReference>
<name>A0A2N3LF19_9BACI</name>
<reference evidence="14 15" key="1">
    <citation type="submission" date="2017-11" db="EMBL/GenBank/DDBJ databases">
        <title>Bacillus camelliae sp. nov., isolated from pu'er tea.</title>
        <authorList>
            <person name="Niu L."/>
        </authorList>
    </citation>
    <scope>NUCLEOTIDE SEQUENCE [LARGE SCALE GENOMIC DNA]</scope>
    <source>
        <strain evidence="14 15">7578-1</strain>
    </source>
</reference>
<evidence type="ECO:0000256" key="3">
    <source>
        <dbReference type="ARBA" id="ARBA00022525"/>
    </source>
</evidence>
<gene>
    <name evidence="14" type="ORF">CWO92_20420</name>
</gene>
<dbReference type="SUPFAM" id="SSF52743">
    <property type="entry name" value="Subtilisin-like"/>
    <property type="match status" value="1"/>
</dbReference>
<protein>
    <submittedName>
        <fullName evidence="14">Peptidase S8</fullName>
    </submittedName>
</protein>
<dbReference type="AlphaFoldDB" id="A0A2N3LF19"/>
<proteinExistence type="inferred from homology"/>
<dbReference type="GO" id="GO:0006508">
    <property type="term" value="P:proteolysis"/>
    <property type="evidence" value="ECO:0007669"/>
    <property type="project" value="UniProtKB-KW"/>
</dbReference>
<keyword evidence="2" id="KW-0134">Cell wall</keyword>
<dbReference type="PROSITE" id="PS00136">
    <property type="entry name" value="SUBTILASE_ASP"/>
    <property type="match status" value="1"/>
</dbReference>
<dbReference type="InterPro" id="IPR034213">
    <property type="entry name" value="S8_Vpr-like"/>
</dbReference>
<comment type="similarity">
    <text evidence="1 9 10">Belongs to the peptidase S8 family.</text>
</comment>
<dbReference type="Pfam" id="PF02225">
    <property type="entry name" value="PA"/>
    <property type="match status" value="1"/>
</dbReference>
<evidence type="ECO:0000256" key="2">
    <source>
        <dbReference type="ARBA" id="ARBA00022512"/>
    </source>
</evidence>
<dbReference type="CDD" id="cd07474">
    <property type="entry name" value="Peptidases_S8_subtilisin_Vpr-like"/>
    <property type="match status" value="1"/>
</dbReference>
<feature type="domain" description="PA" evidence="13">
    <location>
        <begin position="348"/>
        <end position="411"/>
    </location>
</feature>
<dbReference type="PANTHER" id="PTHR43806:SF65">
    <property type="entry name" value="SERINE PROTEASE APRX"/>
    <property type="match status" value="1"/>
</dbReference>
<dbReference type="GO" id="GO:0004252">
    <property type="term" value="F:serine-type endopeptidase activity"/>
    <property type="evidence" value="ECO:0007669"/>
    <property type="project" value="UniProtKB-UniRule"/>
</dbReference>
<keyword evidence="6 9" id="KW-0378">Hydrolase</keyword>
<dbReference type="Gene3D" id="3.50.30.30">
    <property type="match status" value="1"/>
</dbReference>
<evidence type="ECO:0000256" key="5">
    <source>
        <dbReference type="ARBA" id="ARBA00022729"/>
    </source>
</evidence>
<dbReference type="PANTHER" id="PTHR43806">
    <property type="entry name" value="PEPTIDASE S8"/>
    <property type="match status" value="1"/>
</dbReference>
<feature type="domain" description="Peptidase S8/S53" evidence="12">
    <location>
        <begin position="137"/>
        <end position="514"/>
    </location>
</feature>
<evidence type="ECO:0000256" key="4">
    <source>
        <dbReference type="ARBA" id="ARBA00022670"/>
    </source>
</evidence>
<organism evidence="14 15">
    <name type="scientific">Heyndrickxia camelliae</name>
    <dbReference type="NCBI Taxonomy" id="1707093"/>
    <lineage>
        <taxon>Bacteria</taxon>
        <taxon>Bacillati</taxon>
        <taxon>Bacillota</taxon>
        <taxon>Bacilli</taxon>
        <taxon>Bacillales</taxon>
        <taxon>Bacillaceae</taxon>
        <taxon>Heyndrickxia</taxon>
    </lineage>
</organism>
<dbReference type="InterPro" id="IPR050131">
    <property type="entry name" value="Peptidase_S8_subtilisin-like"/>
</dbReference>
<feature type="signal peptide" evidence="11">
    <location>
        <begin position="1"/>
        <end position="25"/>
    </location>
</feature>
<evidence type="ECO:0000259" key="12">
    <source>
        <dbReference type="Pfam" id="PF00082"/>
    </source>
</evidence>
<feature type="active site" description="Charge relay system" evidence="8 9">
    <location>
        <position position="475"/>
    </location>
</feature>
<dbReference type="InterPro" id="IPR015500">
    <property type="entry name" value="Peptidase_S8_subtilisin-rel"/>
</dbReference>
<comment type="caution">
    <text evidence="14">The sequence shown here is derived from an EMBL/GenBank/DDBJ whole genome shotgun (WGS) entry which is preliminary data.</text>
</comment>
<dbReference type="CDD" id="cd02133">
    <property type="entry name" value="PA_C5a_like"/>
    <property type="match status" value="1"/>
</dbReference>
<dbReference type="PROSITE" id="PS00137">
    <property type="entry name" value="SUBTILASE_HIS"/>
    <property type="match status" value="1"/>
</dbReference>